<proteinExistence type="inferred from homology"/>
<accession>A0A367V5Y8</accession>
<protein>
    <submittedName>
        <fullName evidence="5">NUDIX hydrolase</fullName>
    </submittedName>
</protein>
<sequence length="151" mass="16649">MTITELDDQRTFLPRPLVGVGAVVWHKDHVLLIQRGKEPHLGTWSLPGGAQELGETVRDAVCREVLEETGVKISSPILVDAVDMISTNEDDKVEYHYTLIDFVAVALNPDVTLGGDAADAKWVNVKDVTKYALWNKTIEIIAKSRDVLSKG</sequence>
<dbReference type="Pfam" id="PF00293">
    <property type="entry name" value="NUDIX"/>
    <property type="match status" value="1"/>
</dbReference>
<evidence type="ECO:0000256" key="2">
    <source>
        <dbReference type="ARBA" id="ARBA00022801"/>
    </source>
</evidence>
<dbReference type="InterPro" id="IPR015797">
    <property type="entry name" value="NUDIX_hydrolase-like_dom_sf"/>
</dbReference>
<dbReference type="PROSITE" id="PS00893">
    <property type="entry name" value="NUDIX_BOX"/>
    <property type="match status" value="1"/>
</dbReference>
<dbReference type="PANTHER" id="PTHR43736:SF1">
    <property type="entry name" value="DIHYDRONEOPTERIN TRIPHOSPHATE DIPHOSPHATASE"/>
    <property type="match status" value="1"/>
</dbReference>
<dbReference type="Proteomes" id="UP000253061">
    <property type="component" value="Unassembled WGS sequence"/>
</dbReference>
<dbReference type="InterPro" id="IPR000086">
    <property type="entry name" value="NUDIX_hydrolase_dom"/>
</dbReference>
<evidence type="ECO:0000259" key="4">
    <source>
        <dbReference type="PROSITE" id="PS51462"/>
    </source>
</evidence>
<dbReference type="SUPFAM" id="SSF55811">
    <property type="entry name" value="Nudix"/>
    <property type="match status" value="1"/>
</dbReference>
<evidence type="ECO:0000313" key="5">
    <source>
        <dbReference type="EMBL" id="RCK20626.1"/>
    </source>
</evidence>
<dbReference type="PROSITE" id="PS51462">
    <property type="entry name" value="NUDIX"/>
    <property type="match status" value="1"/>
</dbReference>
<dbReference type="Gene3D" id="3.90.79.10">
    <property type="entry name" value="Nucleoside Triphosphate Pyrophosphohydrolase"/>
    <property type="match status" value="1"/>
</dbReference>
<evidence type="ECO:0000256" key="1">
    <source>
        <dbReference type="ARBA" id="ARBA00001946"/>
    </source>
</evidence>
<feature type="domain" description="Nudix hydrolase" evidence="4">
    <location>
        <begin position="13"/>
        <end position="146"/>
    </location>
</feature>
<evidence type="ECO:0000256" key="3">
    <source>
        <dbReference type="RuleBase" id="RU003476"/>
    </source>
</evidence>
<gene>
    <name evidence="5" type="ORF">TH6_16385</name>
</gene>
<reference evidence="5 6" key="1">
    <citation type="submission" date="2014-07" db="EMBL/GenBank/DDBJ databases">
        <title>Draft genome sequence of Thalassospira profundimaris R8-17.</title>
        <authorList>
            <person name="Lai Q."/>
            <person name="Shao Z."/>
        </authorList>
    </citation>
    <scope>NUCLEOTIDE SEQUENCE [LARGE SCALE GENOMIC DNA]</scope>
    <source>
        <strain evidence="5 6">R8-17</strain>
    </source>
</reference>
<name>A0A367V5Y8_9PROT</name>
<comment type="similarity">
    <text evidence="3">Belongs to the Nudix hydrolase family.</text>
</comment>
<dbReference type="AlphaFoldDB" id="A0A367V5Y8"/>
<dbReference type="EMBL" id="JPWB01000007">
    <property type="protein sequence ID" value="RCK20626.1"/>
    <property type="molecule type" value="Genomic_DNA"/>
</dbReference>
<comment type="caution">
    <text evidence="5">The sequence shown here is derived from an EMBL/GenBank/DDBJ whole genome shotgun (WGS) entry which is preliminary data.</text>
</comment>
<organism evidence="5 6">
    <name type="scientific">Thalassospira profundimaris</name>
    <dbReference type="NCBI Taxonomy" id="502049"/>
    <lineage>
        <taxon>Bacteria</taxon>
        <taxon>Pseudomonadati</taxon>
        <taxon>Pseudomonadota</taxon>
        <taxon>Alphaproteobacteria</taxon>
        <taxon>Rhodospirillales</taxon>
        <taxon>Thalassospiraceae</taxon>
        <taxon>Thalassospira</taxon>
    </lineage>
</organism>
<dbReference type="InterPro" id="IPR020476">
    <property type="entry name" value="Nudix_hydrolase"/>
</dbReference>
<comment type="cofactor">
    <cofactor evidence="1">
        <name>Mg(2+)</name>
        <dbReference type="ChEBI" id="CHEBI:18420"/>
    </cofactor>
</comment>
<dbReference type="InterPro" id="IPR020084">
    <property type="entry name" value="NUDIX_hydrolase_CS"/>
</dbReference>
<dbReference type="PANTHER" id="PTHR43736">
    <property type="entry name" value="ADP-RIBOSE PYROPHOSPHATASE"/>
    <property type="match status" value="1"/>
</dbReference>
<keyword evidence="2 3" id="KW-0378">Hydrolase</keyword>
<dbReference type="PRINTS" id="PR00502">
    <property type="entry name" value="NUDIXFAMILY"/>
</dbReference>
<dbReference type="CDD" id="cd04673">
    <property type="entry name" value="NUDIX_ADPRase"/>
    <property type="match status" value="1"/>
</dbReference>
<evidence type="ECO:0000313" key="6">
    <source>
        <dbReference type="Proteomes" id="UP000253061"/>
    </source>
</evidence>
<dbReference type="GO" id="GO:0016787">
    <property type="term" value="F:hydrolase activity"/>
    <property type="evidence" value="ECO:0007669"/>
    <property type="project" value="UniProtKB-KW"/>
</dbReference>